<feature type="region of interest" description="Disordered" evidence="10">
    <location>
        <begin position="546"/>
        <end position="578"/>
    </location>
</feature>
<dbReference type="SUPFAM" id="SSF50729">
    <property type="entry name" value="PH domain-like"/>
    <property type="match status" value="1"/>
</dbReference>
<feature type="domain" description="PH" evidence="11">
    <location>
        <begin position="337"/>
        <end position="439"/>
    </location>
</feature>
<feature type="compositionally biased region" description="Basic and acidic residues" evidence="10">
    <location>
        <begin position="559"/>
        <end position="576"/>
    </location>
</feature>
<dbReference type="InParanoid" id="A0A3P8W8A6"/>
<evidence type="ECO:0000256" key="3">
    <source>
        <dbReference type="ARBA" id="ARBA00022553"/>
    </source>
</evidence>
<evidence type="ECO:0000256" key="10">
    <source>
        <dbReference type="SAM" id="MobiDB-lite"/>
    </source>
</evidence>
<keyword evidence="5" id="KW-0479">Metal-binding</keyword>
<reference evidence="13 14" key="1">
    <citation type="journal article" date="2014" name="Nat. Genet.">
        <title>Whole-genome sequence of a flatfish provides insights into ZW sex chromosome evolution and adaptation to a benthic lifestyle.</title>
        <authorList>
            <person name="Chen S."/>
            <person name="Zhang G."/>
            <person name="Shao C."/>
            <person name="Huang Q."/>
            <person name="Liu G."/>
            <person name="Zhang P."/>
            <person name="Song W."/>
            <person name="An N."/>
            <person name="Chalopin D."/>
            <person name="Volff J.N."/>
            <person name="Hong Y."/>
            <person name="Li Q."/>
            <person name="Sha Z."/>
            <person name="Zhou H."/>
            <person name="Xie M."/>
            <person name="Yu Q."/>
            <person name="Liu Y."/>
            <person name="Xiang H."/>
            <person name="Wang N."/>
            <person name="Wu K."/>
            <person name="Yang C."/>
            <person name="Zhou Q."/>
            <person name="Liao X."/>
            <person name="Yang L."/>
            <person name="Hu Q."/>
            <person name="Zhang J."/>
            <person name="Meng L."/>
            <person name="Jin L."/>
            <person name="Tian Y."/>
            <person name="Lian J."/>
            <person name="Yang J."/>
            <person name="Miao G."/>
            <person name="Liu S."/>
            <person name="Liang Z."/>
            <person name="Yan F."/>
            <person name="Li Y."/>
            <person name="Sun B."/>
            <person name="Zhang H."/>
            <person name="Zhang J."/>
            <person name="Zhu Y."/>
            <person name="Du M."/>
            <person name="Zhao Y."/>
            <person name="Schartl M."/>
            <person name="Tang Q."/>
            <person name="Wang J."/>
        </authorList>
    </citation>
    <scope>NUCLEOTIDE SEQUENCE</scope>
</reference>
<dbReference type="GO" id="GO:0008270">
    <property type="term" value="F:zinc ion binding"/>
    <property type="evidence" value="ECO:0007669"/>
    <property type="project" value="UniProtKB-KW"/>
</dbReference>
<evidence type="ECO:0000256" key="6">
    <source>
        <dbReference type="ARBA" id="ARBA00022771"/>
    </source>
</evidence>
<feature type="domain" description="DH" evidence="12">
    <location>
        <begin position="98"/>
        <end position="295"/>
    </location>
</feature>
<dbReference type="STRING" id="244447.ENSCSEP00000022737"/>
<dbReference type="SUPFAM" id="SSF48065">
    <property type="entry name" value="DBL homology domain (DH-domain)"/>
    <property type="match status" value="1"/>
</dbReference>
<dbReference type="InterPro" id="IPR000219">
    <property type="entry name" value="DH_dom"/>
</dbReference>
<dbReference type="OMA" id="CEREPRT"/>
<dbReference type="GO" id="GO:0005737">
    <property type="term" value="C:cytoplasm"/>
    <property type="evidence" value="ECO:0007669"/>
    <property type="project" value="UniProtKB-SubCell"/>
</dbReference>
<dbReference type="Ensembl" id="ENSCSET00000023030.1">
    <property type="protein sequence ID" value="ENSCSEP00000022737.1"/>
    <property type="gene ID" value="ENSCSEG00000014485.1"/>
</dbReference>
<feature type="region of interest" description="Disordered" evidence="10">
    <location>
        <begin position="820"/>
        <end position="839"/>
    </location>
</feature>
<proteinExistence type="predicted"/>
<dbReference type="SMART" id="SM00233">
    <property type="entry name" value="PH"/>
    <property type="match status" value="1"/>
</dbReference>
<keyword evidence="4" id="KW-0344">Guanine-nucleotide releasing factor</keyword>
<evidence type="ECO:0000259" key="12">
    <source>
        <dbReference type="PROSITE" id="PS50010"/>
    </source>
</evidence>
<reference evidence="13" key="2">
    <citation type="submission" date="2025-08" db="UniProtKB">
        <authorList>
            <consortium name="Ensembl"/>
        </authorList>
    </citation>
    <scope>IDENTIFICATION</scope>
</reference>
<dbReference type="GeneTree" id="ENSGT00940000157375"/>
<dbReference type="Pfam" id="PF00621">
    <property type="entry name" value="RhoGEF"/>
    <property type="match status" value="1"/>
</dbReference>
<feature type="compositionally biased region" description="Low complexity" evidence="10">
    <location>
        <begin position="10"/>
        <end position="23"/>
    </location>
</feature>
<dbReference type="CDD" id="cd00160">
    <property type="entry name" value="RhoGEF"/>
    <property type="match status" value="1"/>
</dbReference>
<dbReference type="KEGG" id="csem:103396459"/>
<evidence type="ECO:0000256" key="4">
    <source>
        <dbReference type="ARBA" id="ARBA00022658"/>
    </source>
</evidence>
<accession>A0A3P8W8A6</accession>
<dbReference type="PANTHER" id="PTHR13944">
    <property type="entry name" value="AGAP007712-PA"/>
    <property type="match status" value="1"/>
</dbReference>
<evidence type="ECO:0000256" key="5">
    <source>
        <dbReference type="ARBA" id="ARBA00022723"/>
    </source>
</evidence>
<evidence type="ECO:0000256" key="7">
    <source>
        <dbReference type="ARBA" id="ARBA00022833"/>
    </source>
</evidence>
<keyword evidence="2" id="KW-0963">Cytoplasm</keyword>
<evidence type="ECO:0000313" key="13">
    <source>
        <dbReference type="Ensembl" id="ENSCSEP00000022737.1"/>
    </source>
</evidence>
<feature type="region of interest" description="Disordered" evidence="10">
    <location>
        <begin position="1"/>
        <end position="40"/>
    </location>
</feature>
<feature type="region of interest" description="Disordered" evidence="10">
    <location>
        <begin position="916"/>
        <end position="977"/>
    </location>
</feature>
<dbReference type="OrthoDB" id="28045at2759"/>
<dbReference type="InterPro" id="IPR001849">
    <property type="entry name" value="PH_domain"/>
</dbReference>
<dbReference type="PROSITE" id="PS50010">
    <property type="entry name" value="DH_2"/>
    <property type="match status" value="1"/>
</dbReference>
<dbReference type="Gene3D" id="1.20.900.10">
    <property type="entry name" value="Dbl homology (DH) domain"/>
    <property type="match status" value="1"/>
</dbReference>
<evidence type="ECO:0000256" key="1">
    <source>
        <dbReference type="ARBA" id="ARBA00004496"/>
    </source>
</evidence>
<keyword evidence="8 9" id="KW-0175">Coiled coil</keyword>
<dbReference type="PROSITE" id="PS50003">
    <property type="entry name" value="PH_DOMAIN"/>
    <property type="match status" value="1"/>
</dbReference>
<dbReference type="GO" id="GO:0035023">
    <property type="term" value="P:regulation of Rho protein signal transduction"/>
    <property type="evidence" value="ECO:0007669"/>
    <property type="project" value="TreeGrafter"/>
</dbReference>
<comment type="subcellular location">
    <subcellularLocation>
        <location evidence="1">Cytoplasm</location>
    </subcellularLocation>
</comment>
<feature type="compositionally biased region" description="Pro residues" evidence="10">
    <location>
        <begin position="962"/>
        <end position="971"/>
    </location>
</feature>
<dbReference type="InterPro" id="IPR035899">
    <property type="entry name" value="DBL_dom_sf"/>
</dbReference>
<keyword evidence="14" id="KW-1185">Reference proteome</keyword>
<feature type="coiled-coil region" evidence="9">
    <location>
        <begin position="656"/>
        <end position="777"/>
    </location>
</feature>
<keyword evidence="7" id="KW-0862">Zinc</keyword>
<evidence type="ECO:0000256" key="9">
    <source>
        <dbReference type="SAM" id="Coils"/>
    </source>
</evidence>
<dbReference type="FunFam" id="2.30.29.30:FF:000021">
    <property type="entry name" value="Rho guanine nucleotide exchange factor 2"/>
    <property type="match status" value="1"/>
</dbReference>
<dbReference type="GeneID" id="103396459"/>
<dbReference type="InterPro" id="IPR051632">
    <property type="entry name" value="Rho_GEF"/>
</dbReference>
<dbReference type="Proteomes" id="UP000265120">
    <property type="component" value="Chromosome 20"/>
</dbReference>
<dbReference type="GO" id="GO:0005886">
    <property type="term" value="C:plasma membrane"/>
    <property type="evidence" value="ECO:0007669"/>
    <property type="project" value="TreeGrafter"/>
</dbReference>
<dbReference type="RefSeq" id="XP_008332771.1">
    <property type="nucleotide sequence ID" value="XM_008334549.3"/>
</dbReference>
<sequence>MTVTPKKSSPHPSSSSCDISSRSGGALMDEVDGLRSKISSEDSLPVSSTLAEPINLEDPHYARLRGELEFDAHNLEAESWSVAVDQSYLKALNKEAIKRQDVIYELMQTEMHHVRTLKILLCVYMHEVRQFHLFEEARLEWLFPSVEALLTLHQHFLNCLKVRLNQSQEDGGPDSYQISQLGDILLSQFSDALGEKMMECYSVFCSRHNEAISFYKEQMQSNKKLQILMRKVGQLPLVRRLGIPECFLLVTQRITKYPVLVERIIQNTGAETEDYKSLVQGLAQIKETISLVDAQVHEYEKAVRLREIIFRLDPKSQGRLKHGQLFRREDLMNRDTMLLHEGTVTWKTSGKQKDIQAVLLTDMLLLLQEKDQKFVFAAVDNKPSVISLQGLIVREVAHEDRAMFLISVGSSTLPEMYEIHTGSRDERITWMAFIREAVESFPHEEMHRELVVKLQQCQDALKERDGHIIQNLTEKQQIFAILYENVTEQETPHKGLLLRGEATDLQQGETLLKGAINEVENLQNLLFSRIKIPNLTVDESELQGGLHRQSVDLEEDDKDSNKGGDEEGGSSEDRSAQESYYCEGLEQSADDDTLSEPSCSLASSHVSEAEVFDSVIKLSQMLHSLQAIIVQQDSQIELQRAFQSNCQQPRRHYSNMLLEQEKQRNLEKQKEQLANLHKLQAQHREEQQRWEKERERQRIQMEALEEQLQQREEDCRKWEDKLGGEKGELEQQWGSYQQDLERLRESTKSVEKERDRLTQEKERLEQLQEKLKLKILQLSNPGHSNYDDPSHYQSPSTYSSFRGSIINGGGKQTVTLKPSTLYFTPTDPTEIPPKVPPRRESINPLPLKAELPIHLISTTNQVHKPPVVQQQIPTKLATLSKGKEKGARSKGSHQRTHSAANIDVNQVVPIRVMGKEGGSMRAKRSGSPQKVYQSEPVRAAGSSHSVRTTQSFSVQKKTNSDAPPPAPPPFPKDVLEKDREKVIFL</sequence>
<dbReference type="Pfam" id="PF17838">
    <property type="entry name" value="PH_16"/>
    <property type="match status" value="1"/>
</dbReference>
<dbReference type="FunFam" id="1.20.900.10:FF:000004">
    <property type="entry name" value="Rho guanine nucleotide exchange factor 2"/>
    <property type="match status" value="1"/>
</dbReference>
<feature type="compositionally biased region" description="Polar residues" evidence="10">
    <location>
        <begin position="942"/>
        <end position="961"/>
    </location>
</feature>
<dbReference type="InterPro" id="IPR041020">
    <property type="entry name" value="PH_16"/>
</dbReference>
<feature type="region of interest" description="Disordered" evidence="10">
    <location>
        <begin position="878"/>
        <end position="899"/>
    </location>
</feature>
<evidence type="ECO:0000313" key="14">
    <source>
        <dbReference type="Proteomes" id="UP000265120"/>
    </source>
</evidence>
<dbReference type="InterPro" id="IPR011993">
    <property type="entry name" value="PH-like_dom_sf"/>
</dbReference>
<keyword evidence="3" id="KW-0597">Phosphoprotein</keyword>
<reference evidence="13" key="3">
    <citation type="submission" date="2025-09" db="UniProtKB">
        <authorList>
            <consortium name="Ensembl"/>
        </authorList>
    </citation>
    <scope>IDENTIFICATION</scope>
</reference>
<dbReference type="PANTHER" id="PTHR13944:SF23">
    <property type="entry name" value="RHO GUANINE NUCLEOTIDE EXCHANGE FACTOR 18"/>
    <property type="match status" value="1"/>
</dbReference>
<dbReference type="CTD" id="407987"/>
<dbReference type="SMART" id="SM00325">
    <property type="entry name" value="RhoGEF"/>
    <property type="match status" value="1"/>
</dbReference>
<dbReference type="GO" id="GO:0005085">
    <property type="term" value="F:guanyl-nucleotide exchange factor activity"/>
    <property type="evidence" value="ECO:0007669"/>
    <property type="project" value="UniProtKB-KW"/>
</dbReference>
<organism evidence="13 14">
    <name type="scientific">Cynoglossus semilaevis</name>
    <name type="common">Tongue sole</name>
    <dbReference type="NCBI Taxonomy" id="244447"/>
    <lineage>
        <taxon>Eukaryota</taxon>
        <taxon>Metazoa</taxon>
        <taxon>Chordata</taxon>
        <taxon>Craniata</taxon>
        <taxon>Vertebrata</taxon>
        <taxon>Euteleostomi</taxon>
        <taxon>Actinopterygii</taxon>
        <taxon>Neopterygii</taxon>
        <taxon>Teleostei</taxon>
        <taxon>Neoteleostei</taxon>
        <taxon>Acanthomorphata</taxon>
        <taxon>Carangaria</taxon>
        <taxon>Pleuronectiformes</taxon>
        <taxon>Pleuronectoidei</taxon>
        <taxon>Cynoglossidae</taxon>
        <taxon>Cynoglossinae</taxon>
        <taxon>Cynoglossus</taxon>
    </lineage>
</organism>
<dbReference type="AlphaFoldDB" id="A0A3P8W8A6"/>
<protein>
    <submittedName>
        <fullName evidence="13">Rho/rac guanine nucleotide exchange factor (GEF) 18a</fullName>
    </submittedName>
</protein>
<evidence type="ECO:0000259" key="11">
    <source>
        <dbReference type="PROSITE" id="PS50003"/>
    </source>
</evidence>
<name>A0A3P8W8A6_CYNSE</name>
<keyword evidence="6" id="KW-0863">Zinc-finger</keyword>
<evidence type="ECO:0000256" key="8">
    <source>
        <dbReference type="ARBA" id="ARBA00023054"/>
    </source>
</evidence>
<dbReference type="Gene3D" id="2.30.29.30">
    <property type="entry name" value="Pleckstrin-homology domain (PH domain)/Phosphotyrosine-binding domain (PTB)"/>
    <property type="match status" value="1"/>
</dbReference>
<evidence type="ECO:0000256" key="2">
    <source>
        <dbReference type="ARBA" id="ARBA00022490"/>
    </source>
</evidence>